<proteinExistence type="predicted"/>
<dbReference type="Proteomes" id="UP001634394">
    <property type="component" value="Unassembled WGS sequence"/>
</dbReference>
<reference evidence="1 2" key="1">
    <citation type="submission" date="2024-11" db="EMBL/GenBank/DDBJ databases">
        <title>Chromosome-level genome assembly of the freshwater bivalve Anodonta woodiana.</title>
        <authorList>
            <person name="Chen X."/>
        </authorList>
    </citation>
    <scope>NUCLEOTIDE SEQUENCE [LARGE SCALE GENOMIC DNA]</scope>
    <source>
        <strain evidence="1">MN2024</strain>
        <tissue evidence="1">Gills</tissue>
    </source>
</reference>
<sequence>EMKQAAKFLKAELSLLMKKVRTLIQVEGEGDGELHFRETTLLMNTKLTRVQEKIETLAS</sequence>
<keyword evidence="2" id="KW-1185">Reference proteome</keyword>
<organism evidence="1 2">
    <name type="scientific">Sinanodonta woodiana</name>
    <name type="common">Chinese pond mussel</name>
    <name type="synonym">Anodonta woodiana</name>
    <dbReference type="NCBI Taxonomy" id="1069815"/>
    <lineage>
        <taxon>Eukaryota</taxon>
        <taxon>Metazoa</taxon>
        <taxon>Spiralia</taxon>
        <taxon>Lophotrochozoa</taxon>
        <taxon>Mollusca</taxon>
        <taxon>Bivalvia</taxon>
        <taxon>Autobranchia</taxon>
        <taxon>Heteroconchia</taxon>
        <taxon>Palaeoheterodonta</taxon>
        <taxon>Unionida</taxon>
        <taxon>Unionoidea</taxon>
        <taxon>Unionidae</taxon>
        <taxon>Unioninae</taxon>
        <taxon>Sinanodonta</taxon>
    </lineage>
</organism>
<evidence type="ECO:0000313" key="2">
    <source>
        <dbReference type="Proteomes" id="UP001634394"/>
    </source>
</evidence>
<dbReference type="AlphaFoldDB" id="A0ABD3TIY4"/>
<dbReference type="EMBL" id="JBJQND010000018">
    <property type="protein sequence ID" value="KAL3837004.1"/>
    <property type="molecule type" value="Genomic_DNA"/>
</dbReference>
<protein>
    <submittedName>
        <fullName evidence="1">Uncharacterized protein</fullName>
    </submittedName>
</protein>
<evidence type="ECO:0000313" key="1">
    <source>
        <dbReference type="EMBL" id="KAL3837004.1"/>
    </source>
</evidence>
<name>A0ABD3TIY4_SINWO</name>
<feature type="non-terminal residue" evidence="1">
    <location>
        <position position="1"/>
    </location>
</feature>
<gene>
    <name evidence="1" type="ORF">ACJMK2_022397</name>
</gene>
<comment type="caution">
    <text evidence="1">The sequence shown here is derived from an EMBL/GenBank/DDBJ whole genome shotgun (WGS) entry which is preliminary data.</text>
</comment>
<accession>A0ABD3TIY4</accession>